<dbReference type="PROSITE" id="PS50175">
    <property type="entry name" value="ASP_PROT_RETROV"/>
    <property type="match status" value="1"/>
</dbReference>
<evidence type="ECO:0000256" key="3">
    <source>
        <dbReference type="ARBA" id="ARBA00022722"/>
    </source>
</evidence>
<dbReference type="SUPFAM" id="SSF56672">
    <property type="entry name" value="DNA/RNA polymerases"/>
    <property type="match status" value="1"/>
</dbReference>
<keyword evidence="1" id="KW-0808">Transferase</keyword>
<keyword evidence="3" id="KW-0540">Nuclease</keyword>
<dbReference type="GO" id="GO:0006508">
    <property type="term" value="P:proteolysis"/>
    <property type="evidence" value="ECO:0007669"/>
    <property type="project" value="InterPro"/>
</dbReference>
<sequence length="246" mass="27496">LVASAFPHRPTKFREKFALERFVTGLRNKNAKVDLQRLVINGKHCSALIDSGASLSLVSPRLCPSLPTTKIRTTIYAVNGTRINATGSANIVLKIAGETLQHPMVVTPELPWDVILGVDFLSVQKLPGHRQPTVSNVESQNGPAQLLGRTDSAYRLFVKRLINRFWDVFAWDGTRLGRSNLFKHRIDTQGAPPIRQAPRRVPVQSREELRKIITDMLREGVVKPSQSPWASPIGLVKKEWSLTSLR</sequence>
<dbReference type="InterPro" id="IPR001969">
    <property type="entry name" value="Aspartic_peptidase_AS"/>
</dbReference>
<evidence type="ECO:0000256" key="5">
    <source>
        <dbReference type="ARBA" id="ARBA00022801"/>
    </source>
</evidence>
<name>A0A183BGJ8_9TREM</name>
<dbReference type="AlphaFoldDB" id="A0A183BGJ8"/>
<feature type="domain" description="Peptidase A2" evidence="6">
    <location>
        <begin position="45"/>
        <end position="151"/>
    </location>
</feature>
<dbReference type="InterPro" id="IPR043502">
    <property type="entry name" value="DNA/RNA_pol_sf"/>
</dbReference>
<dbReference type="Gene3D" id="2.40.70.10">
    <property type="entry name" value="Acid Proteases"/>
    <property type="match status" value="1"/>
</dbReference>
<evidence type="ECO:0000256" key="4">
    <source>
        <dbReference type="ARBA" id="ARBA00022759"/>
    </source>
</evidence>
<dbReference type="Pfam" id="PF13975">
    <property type="entry name" value="gag-asp_proteas"/>
    <property type="match status" value="1"/>
</dbReference>
<accession>A0A183BGJ8</accession>
<dbReference type="GO" id="GO:0004190">
    <property type="term" value="F:aspartic-type endopeptidase activity"/>
    <property type="evidence" value="ECO:0007669"/>
    <property type="project" value="InterPro"/>
</dbReference>
<dbReference type="PANTHER" id="PTHR37984:SF5">
    <property type="entry name" value="PROTEIN NYNRIN-LIKE"/>
    <property type="match status" value="1"/>
</dbReference>
<keyword evidence="4" id="KW-0255">Endonuclease</keyword>
<evidence type="ECO:0000256" key="1">
    <source>
        <dbReference type="ARBA" id="ARBA00022679"/>
    </source>
</evidence>
<dbReference type="GO" id="GO:0016779">
    <property type="term" value="F:nucleotidyltransferase activity"/>
    <property type="evidence" value="ECO:0007669"/>
    <property type="project" value="UniProtKB-KW"/>
</dbReference>
<organism evidence="7">
    <name type="scientific">Echinostoma caproni</name>
    <dbReference type="NCBI Taxonomy" id="27848"/>
    <lineage>
        <taxon>Eukaryota</taxon>
        <taxon>Metazoa</taxon>
        <taxon>Spiralia</taxon>
        <taxon>Lophotrochozoa</taxon>
        <taxon>Platyhelminthes</taxon>
        <taxon>Trematoda</taxon>
        <taxon>Digenea</taxon>
        <taxon>Plagiorchiida</taxon>
        <taxon>Echinostomata</taxon>
        <taxon>Echinostomatoidea</taxon>
        <taxon>Echinostomatidae</taxon>
        <taxon>Echinostoma</taxon>
    </lineage>
</organism>
<reference evidence="7" key="1">
    <citation type="submission" date="2016-06" db="UniProtKB">
        <authorList>
            <consortium name="WormBaseParasite"/>
        </authorList>
    </citation>
    <scope>IDENTIFICATION</scope>
</reference>
<proteinExistence type="predicted"/>
<evidence type="ECO:0000313" key="7">
    <source>
        <dbReference type="WBParaSite" id="ECPE_0001838301-mRNA-1"/>
    </source>
</evidence>
<keyword evidence="2" id="KW-0548">Nucleotidyltransferase</keyword>
<evidence type="ECO:0000259" key="6">
    <source>
        <dbReference type="PROSITE" id="PS50175"/>
    </source>
</evidence>
<dbReference type="InterPro" id="IPR021109">
    <property type="entry name" value="Peptidase_aspartic_dom_sf"/>
</dbReference>
<dbReference type="WBParaSite" id="ECPE_0001838301-mRNA-1">
    <property type="protein sequence ID" value="ECPE_0001838301-mRNA-1"/>
    <property type="gene ID" value="ECPE_0001838301"/>
</dbReference>
<dbReference type="CDD" id="cd00303">
    <property type="entry name" value="retropepsin_like"/>
    <property type="match status" value="1"/>
</dbReference>
<dbReference type="InterPro" id="IPR050951">
    <property type="entry name" value="Retrovirus_Pol_polyprotein"/>
</dbReference>
<keyword evidence="5" id="KW-0378">Hydrolase</keyword>
<dbReference type="PANTHER" id="PTHR37984">
    <property type="entry name" value="PROTEIN CBG26694"/>
    <property type="match status" value="1"/>
</dbReference>
<protein>
    <submittedName>
        <fullName evidence="7">Peptidase A2 domain-containing protein</fullName>
    </submittedName>
</protein>
<evidence type="ECO:0000256" key="2">
    <source>
        <dbReference type="ARBA" id="ARBA00022695"/>
    </source>
</evidence>
<dbReference type="PROSITE" id="PS00141">
    <property type="entry name" value="ASP_PROTEASE"/>
    <property type="match status" value="1"/>
</dbReference>
<dbReference type="GO" id="GO:0004519">
    <property type="term" value="F:endonuclease activity"/>
    <property type="evidence" value="ECO:0007669"/>
    <property type="project" value="UniProtKB-KW"/>
</dbReference>
<dbReference type="SUPFAM" id="SSF50630">
    <property type="entry name" value="Acid proteases"/>
    <property type="match status" value="1"/>
</dbReference>
<dbReference type="Gene3D" id="3.10.10.10">
    <property type="entry name" value="HIV Type 1 Reverse Transcriptase, subunit A, domain 1"/>
    <property type="match status" value="1"/>
</dbReference>
<dbReference type="InterPro" id="IPR001995">
    <property type="entry name" value="Peptidase_A2_cat"/>
</dbReference>